<feature type="transmembrane region" description="Helical" evidence="1">
    <location>
        <begin position="101"/>
        <end position="118"/>
    </location>
</feature>
<dbReference type="Pfam" id="PF15993">
    <property type="entry name" value="Fuseless"/>
    <property type="match status" value="1"/>
</dbReference>
<dbReference type="PANTHER" id="PTHR35270:SF2">
    <property type="entry name" value="FUSELESS, ISOFORM A"/>
    <property type="match status" value="1"/>
</dbReference>
<dbReference type="PANTHER" id="PTHR35270">
    <property type="entry name" value="FUSELESS, ISOFORM A"/>
    <property type="match status" value="1"/>
</dbReference>
<feature type="transmembrane region" description="Helical" evidence="1">
    <location>
        <begin position="68"/>
        <end position="89"/>
    </location>
</feature>
<keyword evidence="1" id="KW-0812">Transmembrane</keyword>
<gene>
    <name evidence="2" type="ORF">ABEB36_014926</name>
</gene>
<evidence type="ECO:0000313" key="2">
    <source>
        <dbReference type="EMBL" id="KAL1488455.1"/>
    </source>
</evidence>
<organism evidence="2 3">
    <name type="scientific">Hypothenemus hampei</name>
    <name type="common">Coffee berry borer</name>
    <dbReference type="NCBI Taxonomy" id="57062"/>
    <lineage>
        <taxon>Eukaryota</taxon>
        <taxon>Metazoa</taxon>
        <taxon>Ecdysozoa</taxon>
        <taxon>Arthropoda</taxon>
        <taxon>Hexapoda</taxon>
        <taxon>Insecta</taxon>
        <taxon>Pterygota</taxon>
        <taxon>Neoptera</taxon>
        <taxon>Endopterygota</taxon>
        <taxon>Coleoptera</taxon>
        <taxon>Polyphaga</taxon>
        <taxon>Cucujiformia</taxon>
        <taxon>Curculionidae</taxon>
        <taxon>Scolytinae</taxon>
        <taxon>Hypothenemus</taxon>
    </lineage>
</organism>
<dbReference type="AlphaFoldDB" id="A0ABD1E286"/>
<keyword evidence="1" id="KW-1133">Transmembrane helix</keyword>
<keyword evidence="3" id="KW-1185">Reference proteome</keyword>
<accession>A0ABD1E286</accession>
<comment type="caution">
    <text evidence="2">The sequence shown here is derived from an EMBL/GenBank/DDBJ whole genome shotgun (WGS) entry which is preliminary data.</text>
</comment>
<feature type="transmembrane region" description="Helical" evidence="1">
    <location>
        <begin position="139"/>
        <end position="159"/>
    </location>
</feature>
<evidence type="ECO:0000313" key="3">
    <source>
        <dbReference type="Proteomes" id="UP001566132"/>
    </source>
</evidence>
<dbReference type="Proteomes" id="UP001566132">
    <property type="component" value="Unassembled WGS sequence"/>
</dbReference>
<name>A0ABD1E286_HYPHA</name>
<dbReference type="InterPro" id="IPR032751">
    <property type="entry name" value="Fuseless"/>
</dbReference>
<proteinExistence type="predicted"/>
<keyword evidence="1" id="KW-0472">Membrane</keyword>
<protein>
    <submittedName>
        <fullName evidence="2">Uncharacterized protein</fullName>
    </submittedName>
</protein>
<evidence type="ECO:0000256" key="1">
    <source>
        <dbReference type="SAM" id="Phobius"/>
    </source>
</evidence>
<dbReference type="EMBL" id="JBDJPC010000014">
    <property type="protein sequence ID" value="KAL1488455.1"/>
    <property type="molecule type" value="Genomic_DNA"/>
</dbReference>
<reference evidence="2 3" key="1">
    <citation type="submission" date="2024-05" db="EMBL/GenBank/DDBJ databases">
        <title>Genetic variation in Jamaican populations of the coffee berry borer (Hypothenemus hampei).</title>
        <authorList>
            <person name="Errbii M."/>
            <person name="Myrie A."/>
        </authorList>
    </citation>
    <scope>NUCLEOTIDE SEQUENCE [LARGE SCALE GENOMIC DNA]</scope>
    <source>
        <strain evidence="2">JA-Hopewell-2020-01-JO</strain>
        <tissue evidence="2">Whole body</tissue>
    </source>
</reference>
<sequence>MPLEEETATENCDSYFVNKIDSNYGPLGANNYNLESLLPNETFINVKDSPIPKFPNTKKKRKVKILNTLDILISVFLVTPLVVACWRGTWQLMDIYGHYFPQWESIIIGTLVHIIVGISQETFDDLVNKPHKNWMCKTVAFIFMKLYTIVLNAVTNLHWRVDLTCRVEVAQMGA</sequence>